<feature type="domain" description="Fibronectin type-III" evidence="28">
    <location>
        <begin position="4697"/>
        <end position="4789"/>
    </location>
</feature>
<dbReference type="PROSITE" id="PS50835">
    <property type="entry name" value="IG_LIKE"/>
    <property type="match status" value="25"/>
</dbReference>
<feature type="region of interest" description="Disordered" evidence="25">
    <location>
        <begin position="835"/>
        <end position="864"/>
    </location>
</feature>
<feature type="domain" description="Ig-like" evidence="27">
    <location>
        <begin position="6626"/>
        <end position="6715"/>
    </location>
</feature>
<feature type="compositionally biased region" description="Basic and acidic residues" evidence="25">
    <location>
        <begin position="352"/>
        <end position="376"/>
    </location>
</feature>
<dbReference type="GO" id="GO:0019899">
    <property type="term" value="F:enzyme binding"/>
    <property type="evidence" value="ECO:0007669"/>
    <property type="project" value="UniProtKB-ARBA"/>
</dbReference>
<dbReference type="FunFam" id="2.60.40.10:FF:000031">
    <property type="entry name" value="Myosin-binding protein C, slow type"/>
    <property type="match status" value="6"/>
</dbReference>
<feature type="domain" description="Fibronectin type-III" evidence="28">
    <location>
        <begin position="4499"/>
        <end position="4593"/>
    </location>
</feature>
<keyword evidence="15 24" id="KW-0067">ATP-binding</keyword>
<dbReference type="SUPFAM" id="SSF48726">
    <property type="entry name" value="Immunoglobulin"/>
    <property type="match status" value="30"/>
</dbReference>
<feature type="compositionally biased region" description="Basic residues" evidence="25">
    <location>
        <begin position="333"/>
        <end position="351"/>
    </location>
</feature>
<feature type="domain" description="Ig-like" evidence="27">
    <location>
        <begin position="3911"/>
        <end position="4000"/>
    </location>
</feature>
<dbReference type="Proteomes" id="UP001608902">
    <property type="component" value="Unassembled WGS sequence"/>
</dbReference>
<feature type="domain" description="Fibronectin type-III" evidence="28">
    <location>
        <begin position="2529"/>
        <end position="2622"/>
    </location>
</feature>
<feature type="binding site" evidence="24">
    <location>
        <position position="6050"/>
    </location>
    <ligand>
        <name>ATP</name>
        <dbReference type="ChEBI" id="CHEBI:30616"/>
    </ligand>
</feature>
<feature type="domain" description="Fibronectin type-III" evidence="28">
    <location>
        <begin position="4992"/>
        <end position="5089"/>
    </location>
</feature>
<dbReference type="FunFam" id="2.60.40.10:FF:000567">
    <property type="entry name" value="Uncharacterized protein, isoform G"/>
    <property type="match status" value="3"/>
</dbReference>
<evidence type="ECO:0000313" key="29">
    <source>
        <dbReference type="EMBL" id="MFH4973553.1"/>
    </source>
</evidence>
<dbReference type="GO" id="GO:0030018">
    <property type="term" value="C:Z disc"/>
    <property type="evidence" value="ECO:0007669"/>
    <property type="project" value="UniProtKB-ARBA"/>
</dbReference>
<keyword evidence="9" id="KW-0808">Transferase</keyword>
<comment type="caution">
    <text evidence="29">The sequence shown here is derived from an EMBL/GenBank/DDBJ whole genome shotgun (WGS) entry which is preliminary data.</text>
</comment>
<feature type="domain" description="Ig-like" evidence="27">
    <location>
        <begin position="6467"/>
        <end position="6554"/>
    </location>
</feature>
<dbReference type="FunFam" id="2.60.40.10:FF:000160">
    <property type="entry name" value="Titin a"/>
    <property type="match status" value="9"/>
</dbReference>
<dbReference type="FunFam" id="2.60.40.10:FF:000425">
    <property type="entry name" value="Myosin light chain kinase"/>
    <property type="match status" value="2"/>
</dbReference>
<evidence type="ECO:0000256" key="15">
    <source>
        <dbReference type="ARBA" id="ARBA00022840"/>
    </source>
</evidence>
<evidence type="ECO:0000256" key="1">
    <source>
        <dbReference type="ARBA" id="ARBA00001946"/>
    </source>
</evidence>
<feature type="domain" description="Ig-like" evidence="27">
    <location>
        <begin position="2433"/>
        <end position="2521"/>
    </location>
</feature>
<dbReference type="Pfam" id="PF00069">
    <property type="entry name" value="Pkinase"/>
    <property type="match status" value="1"/>
</dbReference>
<evidence type="ECO:0000256" key="25">
    <source>
        <dbReference type="SAM" id="MobiDB-lite"/>
    </source>
</evidence>
<feature type="domain" description="Fibronectin type-III" evidence="28">
    <location>
        <begin position="3422"/>
        <end position="3515"/>
    </location>
</feature>
<dbReference type="SUPFAM" id="SSF56112">
    <property type="entry name" value="Protein kinase-like (PK-like)"/>
    <property type="match status" value="1"/>
</dbReference>
<evidence type="ECO:0000313" key="30">
    <source>
        <dbReference type="Proteomes" id="UP001608902"/>
    </source>
</evidence>
<evidence type="ECO:0000256" key="8">
    <source>
        <dbReference type="ARBA" id="ARBA00022553"/>
    </source>
</evidence>
<dbReference type="GO" id="GO:0007517">
    <property type="term" value="P:muscle organ development"/>
    <property type="evidence" value="ECO:0007669"/>
    <property type="project" value="UniProtKB-ARBA"/>
</dbReference>
<feature type="domain" description="Ig-like" evidence="27">
    <location>
        <begin position="1544"/>
        <end position="1636"/>
    </location>
</feature>
<feature type="domain" description="Ig-like" evidence="27">
    <location>
        <begin position="3031"/>
        <end position="3120"/>
    </location>
</feature>
<feature type="domain" description="Ig-like" evidence="27">
    <location>
        <begin position="4894"/>
        <end position="4983"/>
    </location>
</feature>
<dbReference type="FunFam" id="2.60.40.10:FF:000056">
    <property type="entry name" value="twitchin isoform X4"/>
    <property type="match status" value="14"/>
</dbReference>
<dbReference type="FunFam" id="2.60.40.10:FF:002083">
    <property type="entry name" value="Protein CBR-UNC-22"/>
    <property type="match status" value="1"/>
</dbReference>
<feature type="compositionally biased region" description="Basic and acidic residues" evidence="25">
    <location>
        <begin position="419"/>
        <end position="429"/>
    </location>
</feature>
<keyword evidence="30" id="KW-1185">Reference proteome</keyword>
<dbReference type="GO" id="GO:0005524">
    <property type="term" value="F:ATP binding"/>
    <property type="evidence" value="ECO:0007669"/>
    <property type="project" value="UniProtKB-UniRule"/>
</dbReference>
<accession>A0ABD6E1T3</accession>
<dbReference type="SMART" id="SM00220">
    <property type="entry name" value="S_TKc"/>
    <property type="match status" value="1"/>
</dbReference>
<evidence type="ECO:0000256" key="16">
    <source>
        <dbReference type="ARBA" id="ARBA00022842"/>
    </source>
</evidence>
<feature type="domain" description="Ig-like" evidence="27">
    <location>
        <begin position="6755"/>
        <end position="6862"/>
    </location>
</feature>
<dbReference type="PANTHER" id="PTHR14340:SF9">
    <property type="entry name" value="FIBRONECTIN TYPE-III DOMAIN-CONTAINING PROTEIN"/>
    <property type="match status" value="1"/>
</dbReference>
<dbReference type="InterPro" id="IPR003598">
    <property type="entry name" value="Ig_sub2"/>
</dbReference>
<dbReference type="GO" id="GO:0060298">
    <property type="term" value="P:positive regulation of sarcomere organization"/>
    <property type="evidence" value="ECO:0007669"/>
    <property type="project" value="UniProtKB-ARBA"/>
</dbReference>
<feature type="compositionally biased region" description="Basic and acidic residues" evidence="25">
    <location>
        <begin position="275"/>
        <end position="294"/>
    </location>
</feature>
<dbReference type="GO" id="GO:0004674">
    <property type="term" value="F:protein serine/threonine kinase activity"/>
    <property type="evidence" value="ECO:0007669"/>
    <property type="project" value="UniProtKB-KW"/>
</dbReference>
<dbReference type="SMART" id="SM00408">
    <property type="entry name" value="IGc2"/>
    <property type="match status" value="22"/>
</dbReference>
<feature type="domain" description="Ig-like" evidence="27">
    <location>
        <begin position="964"/>
        <end position="1046"/>
    </location>
</feature>
<feature type="compositionally biased region" description="Basic and acidic residues" evidence="25">
    <location>
        <begin position="242"/>
        <end position="258"/>
    </location>
</feature>
<feature type="domain" description="Fibronectin type-III" evidence="28">
    <location>
        <begin position="3518"/>
        <end position="3615"/>
    </location>
</feature>
<dbReference type="CDD" id="cd00096">
    <property type="entry name" value="Ig"/>
    <property type="match status" value="4"/>
</dbReference>
<keyword evidence="12 24" id="KW-0547">Nucleotide-binding</keyword>
<dbReference type="PROSITE" id="PS50853">
    <property type="entry name" value="FN3"/>
    <property type="match status" value="31"/>
</dbReference>
<dbReference type="Pfam" id="PF07679">
    <property type="entry name" value="I-set"/>
    <property type="match status" value="27"/>
</dbReference>
<dbReference type="FunFam" id="3.30.200.20:FF:000249">
    <property type="entry name" value="twitchin isoform X2"/>
    <property type="match status" value="1"/>
</dbReference>
<feature type="domain" description="Fibronectin type-III" evidence="28">
    <location>
        <begin position="5095"/>
        <end position="5188"/>
    </location>
</feature>
<feature type="domain" description="Ig-like" evidence="27">
    <location>
        <begin position="6345"/>
        <end position="6433"/>
    </location>
</feature>
<dbReference type="InterPro" id="IPR003961">
    <property type="entry name" value="FN3_dom"/>
</dbReference>
<feature type="domain" description="Fibronectin type-III" evidence="28">
    <location>
        <begin position="4005"/>
        <end position="4100"/>
    </location>
</feature>
<keyword evidence="17" id="KW-0112">Calmodulin-binding</keyword>
<feature type="compositionally biased region" description="Basic residues" evidence="25">
    <location>
        <begin position="384"/>
        <end position="408"/>
    </location>
</feature>
<feature type="domain" description="Protein kinase" evidence="26">
    <location>
        <begin position="6021"/>
        <end position="6276"/>
    </location>
</feature>
<feature type="domain" description="Fibronectin type-III" evidence="28">
    <location>
        <begin position="1644"/>
        <end position="1740"/>
    </location>
</feature>
<organism evidence="29 30">
    <name type="scientific">Gnathostoma spinigerum</name>
    <dbReference type="NCBI Taxonomy" id="75299"/>
    <lineage>
        <taxon>Eukaryota</taxon>
        <taxon>Metazoa</taxon>
        <taxon>Ecdysozoa</taxon>
        <taxon>Nematoda</taxon>
        <taxon>Chromadorea</taxon>
        <taxon>Rhabditida</taxon>
        <taxon>Spirurina</taxon>
        <taxon>Gnathostomatomorpha</taxon>
        <taxon>Gnathostomatoidea</taxon>
        <taxon>Gnathostomatidae</taxon>
        <taxon>Gnathostoma</taxon>
    </lineage>
</organism>
<feature type="compositionally biased region" description="Basic and acidic residues" evidence="25">
    <location>
        <begin position="843"/>
        <end position="864"/>
    </location>
</feature>
<dbReference type="InterPro" id="IPR036116">
    <property type="entry name" value="FN3_sf"/>
</dbReference>
<keyword evidence="19" id="KW-0539">Nucleus</keyword>
<dbReference type="GO" id="GO:0045989">
    <property type="term" value="P:positive regulation of striated muscle contraction"/>
    <property type="evidence" value="ECO:0007669"/>
    <property type="project" value="UniProtKB-ARBA"/>
</dbReference>
<reference evidence="29 30" key="1">
    <citation type="submission" date="2024-08" db="EMBL/GenBank/DDBJ databases">
        <title>Gnathostoma spinigerum genome.</title>
        <authorList>
            <person name="Gonzalez-Bertolin B."/>
            <person name="Monzon S."/>
            <person name="Zaballos A."/>
            <person name="Jimenez P."/>
            <person name="Dekumyoy P."/>
            <person name="Varona S."/>
            <person name="Cuesta I."/>
            <person name="Sumanam S."/>
            <person name="Adisakwattana P."/>
            <person name="Gasser R.B."/>
            <person name="Hernandez-Gonzalez A."/>
            <person name="Young N.D."/>
            <person name="Perteguer M.J."/>
        </authorList>
    </citation>
    <scope>NUCLEOTIDE SEQUENCE [LARGE SCALE GENOMIC DNA]</scope>
    <source>
        <strain evidence="29">AL3</strain>
        <tissue evidence="29">Liver</tissue>
    </source>
</reference>
<dbReference type="EC" id="2.7.11.1" evidence="5"/>
<dbReference type="GO" id="GO:0031672">
    <property type="term" value="C:A band"/>
    <property type="evidence" value="ECO:0007669"/>
    <property type="project" value="UniProtKB-ARBA"/>
</dbReference>
<evidence type="ECO:0000256" key="12">
    <source>
        <dbReference type="ARBA" id="ARBA00022741"/>
    </source>
</evidence>
<feature type="domain" description="Fibronectin type-III" evidence="28">
    <location>
        <begin position="3227"/>
        <end position="3321"/>
    </location>
</feature>
<dbReference type="PANTHER" id="PTHR14340">
    <property type="entry name" value="MICROFIBRIL-ASSOCIATED GLYCOPROTEIN 3"/>
    <property type="match status" value="1"/>
</dbReference>
<feature type="domain" description="Fibronectin type-III" evidence="28">
    <location>
        <begin position="3812"/>
        <end position="3906"/>
    </location>
</feature>
<protein>
    <recommendedName>
        <fullName evidence="23">Titin</fullName>
        <ecNumber evidence="5">2.7.11.1</ecNumber>
    </recommendedName>
</protein>
<feature type="domain" description="Fibronectin type-III" evidence="28">
    <location>
        <begin position="4106"/>
        <end position="4201"/>
    </location>
</feature>
<keyword evidence="10" id="KW-0479">Metal-binding</keyword>
<feature type="domain" description="Ig-like" evidence="27">
    <location>
        <begin position="5"/>
        <end position="97"/>
    </location>
</feature>
<feature type="domain" description="Ig-like" evidence="27">
    <location>
        <begin position="4205"/>
        <end position="4290"/>
    </location>
</feature>
<comment type="subcellular location">
    <subcellularLocation>
        <location evidence="3">Cytoplasm</location>
        <location evidence="3">Myofibril</location>
        <location evidence="3">Sarcomere</location>
    </subcellularLocation>
    <subcellularLocation>
        <location evidence="2">Nucleus</location>
    </subcellularLocation>
</comment>
<dbReference type="GO" id="GO:0040017">
    <property type="term" value="P:positive regulation of locomotion"/>
    <property type="evidence" value="ECO:0007669"/>
    <property type="project" value="UniProtKB-ARBA"/>
</dbReference>
<feature type="domain" description="Ig-like" evidence="27">
    <location>
        <begin position="112"/>
        <end position="205"/>
    </location>
</feature>
<dbReference type="SMART" id="SM00409">
    <property type="entry name" value="IG"/>
    <property type="match status" value="29"/>
</dbReference>
<dbReference type="InterPro" id="IPR000719">
    <property type="entry name" value="Prot_kinase_dom"/>
</dbReference>
<dbReference type="InterPro" id="IPR007110">
    <property type="entry name" value="Ig-like_dom"/>
</dbReference>
<feature type="compositionally biased region" description="Basic and acidic residues" evidence="25">
    <location>
        <begin position="315"/>
        <end position="332"/>
    </location>
</feature>
<evidence type="ECO:0000256" key="18">
    <source>
        <dbReference type="ARBA" id="ARBA00023157"/>
    </source>
</evidence>
<keyword evidence="6" id="KW-0963">Cytoplasm</keyword>
<feature type="domain" description="Ig-like" evidence="27">
    <location>
        <begin position="727"/>
        <end position="819"/>
    </location>
</feature>
<comment type="cofactor">
    <cofactor evidence="1">
        <name>Mg(2+)</name>
        <dbReference type="ChEBI" id="CHEBI:18420"/>
    </cofactor>
</comment>
<dbReference type="SMART" id="SM00060">
    <property type="entry name" value="FN3"/>
    <property type="match status" value="31"/>
</dbReference>
<feature type="domain" description="Fibronectin type-III" evidence="28">
    <location>
        <begin position="1444"/>
        <end position="1545"/>
    </location>
</feature>
<feature type="domain" description="Ig-like" evidence="27">
    <location>
        <begin position="5777"/>
        <end position="5868"/>
    </location>
</feature>
<dbReference type="GO" id="GO:0005198">
    <property type="term" value="F:structural molecule activity"/>
    <property type="evidence" value="ECO:0007669"/>
    <property type="project" value="UniProtKB-ARBA"/>
</dbReference>
<feature type="region of interest" description="Disordered" evidence="25">
    <location>
        <begin position="524"/>
        <end position="702"/>
    </location>
</feature>
<dbReference type="PROSITE" id="PS50011">
    <property type="entry name" value="PROTEIN_KINASE_DOM"/>
    <property type="match status" value="1"/>
</dbReference>
<evidence type="ECO:0000259" key="27">
    <source>
        <dbReference type="PROSITE" id="PS50835"/>
    </source>
</evidence>
<dbReference type="GO" id="GO:0046872">
    <property type="term" value="F:metal ion binding"/>
    <property type="evidence" value="ECO:0007669"/>
    <property type="project" value="UniProtKB-KW"/>
</dbReference>
<feature type="region of interest" description="Disordered" evidence="25">
    <location>
        <begin position="2606"/>
        <end position="2641"/>
    </location>
</feature>
<gene>
    <name evidence="29" type="ORF">AB6A40_000262</name>
</gene>
<evidence type="ECO:0000259" key="28">
    <source>
        <dbReference type="PROSITE" id="PS50853"/>
    </source>
</evidence>
<evidence type="ECO:0000256" key="19">
    <source>
        <dbReference type="ARBA" id="ARBA00023242"/>
    </source>
</evidence>
<dbReference type="GO" id="GO:0005634">
    <property type="term" value="C:nucleus"/>
    <property type="evidence" value="ECO:0007669"/>
    <property type="project" value="UniProtKB-SubCell"/>
</dbReference>
<evidence type="ECO:0000256" key="24">
    <source>
        <dbReference type="PROSITE-ProRule" id="PRU10141"/>
    </source>
</evidence>
<feature type="compositionally biased region" description="Basic and acidic residues" evidence="25">
    <location>
        <begin position="688"/>
        <end position="702"/>
    </location>
</feature>
<proteinExistence type="inferred from homology"/>
<feature type="domain" description="Fibronectin type-III" evidence="28">
    <location>
        <begin position="2333"/>
        <end position="2429"/>
    </location>
</feature>
<keyword evidence="11" id="KW-0677">Repeat</keyword>
<dbReference type="GO" id="GO:0005516">
    <property type="term" value="F:calmodulin binding"/>
    <property type="evidence" value="ECO:0007669"/>
    <property type="project" value="UniProtKB-KW"/>
</dbReference>
<dbReference type="SUPFAM" id="SSF49265">
    <property type="entry name" value="Fibronectin type III"/>
    <property type="match status" value="17"/>
</dbReference>
<dbReference type="InterPro" id="IPR013783">
    <property type="entry name" value="Ig-like_fold"/>
</dbReference>
<evidence type="ECO:0000256" key="23">
    <source>
        <dbReference type="ARBA" id="ARBA00073138"/>
    </source>
</evidence>
<feature type="domain" description="Fibronectin type-III" evidence="28">
    <location>
        <begin position="1941"/>
        <end position="2034"/>
    </location>
</feature>
<dbReference type="CDD" id="cd00063">
    <property type="entry name" value="FN3"/>
    <property type="match status" value="31"/>
</dbReference>
<feature type="domain" description="Ig-like" evidence="27">
    <location>
        <begin position="1838"/>
        <end position="1933"/>
    </location>
</feature>
<dbReference type="Pfam" id="PF00041">
    <property type="entry name" value="fn3"/>
    <property type="match status" value="31"/>
</dbReference>
<feature type="domain" description="Fibronectin type-III" evidence="28">
    <location>
        <begin position="5483"/>
        <end position="5578"/>
    </location>
</feature>
<evidence type="ECO:0000256" key="20">
    <source>
        <dbReference type="ARBA" id="ARBA00023319"/>
    </source>
</evidence>
<feature type="domain" description="Fibronectin type-III" evidence="28">
    <location>
        <begin position="2932"/>
        <end position="3027"/>
    </location>
</feature>
<feature type="domain" description="Fibronectin type-III" evidence="28">
    <location>
        <begin position="2235"/>
        <end position="2330"/>
    </location>
</feature>
<feature type="domain" description="Ig-like" evidence="27">
    <location>
        <begin position="1059"/>
        <end position="1137"/>
    </location>
</feature>
<name>A0ABD6E1T3_9BILA</name>
<evidence type="ECO:0000256" key="22">
    <source>
        <dbReference type="ARBA" id="ARBA00048679"/>
    </source>
</evidence>
<evidence type="ECO:0000256" key="11">
    <source>
        <dbReference type="ARBA" id="ARBA00022737"/>
    </source>
</evidence>
<comment type="catalytic activity">
    <reaction evidence="21">
        <text>L-threonyl-[protein] + ATP = O-phospho-L-threonyl-[protein] + ADP + H(+)</text>
        <dbReference type="Rhea" id="RHEA:46608"/>
        <dbReference type="Rhea" id="RHEA-COMP:11060"/>
        <dbReference type="Rhea" id="RHEA-COMP:11605"/>
        <dbReference type="ChEBI" id="CHEBI:15378"/>
        <dbReference type="ChEBI" id="CHEBI:30013"/>
        <dbReference type="ChEBI" id="CHEBI:30616"/>
        <dbReference type="ChEBI" id="CHEBI:61977"/>
        <dbReference type="ChEBI" id="CHEBI:456216"/>
        <dbReference type="EC" id="2.7.11.1"/>
    </reaction>
</comment>
<dbReference type="InterPro" id="IPR017441">
    <property type="entry name" value="Protein_kinase_ATP_BS"/>
</dbReference>
<dbReference type="FunFam" id="1.10.510.10:FF:000321">
    <property type="entry name" value="Bent, isoform C"/>
    <property type="match status" value="1"/>
</dbReference>
<feature type="domain" description="Fibronectin type-III" evidence="28">
    <location>
        <begin position="4397"/>
        <end position="4493"/>
    </location>
</feature>
<feature type="domain" description="Fibronectin type-III" evidence="28">
    <location>
        <begin position="2830"/>
        <end position="2926"/>
    </location>
</feature>
<evidence type="ECO:0000256" key="7">
    <source>
        <dbReference type="ARBA" id="ARBA00022527"/>
    </source>
</evidence>
<feature type="compositionally biased region" description="Basic and acidic residues" evidence="25">
    <location>
        <begin position="564"/>
        <end position="587"/>
    </location>
</feature>
<evidence type="ECO:0000256" key="9">
    <source>
        <dbReference type="ARBA" id="ARBA00022679"/>
    </source>
</evidence>
<dbReference type="FunFam" id="2.60.40.10:FF:000127">
    <property type="entry name" value="titin isoform X1"/>
    <property type="match status" value="2"/>
</dbReference>
<keyword evidence="16" id="KW-0460">Magnesium</keyword>
<evidence type="ECO:0000256" key="13">
    <source>
        <dbReference type="ARBA" id="ARBA00022777"/>
    </source>
</evidence>
<feature type="region of interest" description="Disordered" evidence="25">
    <location>
        <begin position="3505"/>
        <end position="3529"/>
    </location>
</feature>
<feature type="domain" description="Fibronectin type-III" evidence="28">
    <location>
        <begin position="2040"/>
        <end position="2135"/>
    </location>
</feature>
<dbReference type="FunFam" id="2.60.40.10:FF:000051">
    <property type="entry name" value="Uncharacterized protein, isoform J"/>
    <property type="match status" value="4"/>
</dbReference>
<evidence type="ECO:0000256" key="6">
    <source>
        <dbReference type="ARBA" id="ARBA00022490"/>
    </source>
</evidence>
<evidence type="ECO:0000256" key="21">
    <source>
        <dbReference type="ARBA" id="ARBA00047899"/>
    </source>
</evidence>
<feature type="compositionally biased region" description="Polar residues" evidence="25">
    <location>
        <begin position="2022"/>
        <end position="2031"/>
    </location>
</feature>
<dbReference type="PROSITE" id="PS00107">
    <property type="entry name" value="PROTEIN_KINASE_ATP"/>
    <property type="match status" value="1"/>
</dbReference>
<feature type="compositionally biased region" description="Basic and acidic residues" evidence="25">
    <location>
        <begin position="2622"/>
        <end position="2641"/>
    </location>
</feature>
<dbReference type="FunFam" id="2.60.40.10:FF:000107">
    <property type="entry name" value="Myosin, light chain kinase a"/>
    <property type="match status" value="2"/>
</dbReference>
<dbReference type="InterPro" id="IPR036179">
    <property type="entry name" value="Ig-like_dom_sf"/>
</dbReference>
<dbReference type="GO" id="GO:0009888">
    <property type="term" value="P:tissue development"/>
    <property type="evidence" value="ECO:0007669"/>
    <property type="project" value="UniProtKB-ARBA"/>
</dbReference>
<feature type="domain" description="Ig-like" evidence="27">
    <location>
        <begin position="2733"/>
        <end position="2823"/>
    </location>
</feature>
<feature type="domain" description="Ig-like" evidence="27">
    <location>
        <begin position="5294"/>
        <end position="5382"/>
    </location>
</feature>
<feature type="domain" description="Ig-like" evidence="27">
    <location>
        <begin position="2139"/>
        <end position="2228"/>
    </location>
</feature>
<dbReference type="FunFam" id="2.60.40.10:FF:000003">
    <property type="entry name" value="Titin isoform E"/>
    <property type="match status" value="4"/>
</dbReference>
<evidence type="ECO:0000256" key="2">
    <source>
        <dbReference type="ARBA" id="ARBA00004123"/>
    </source>
</evidence>
<dbReference type="PROSITE" id="PS00108">
    <property type="entry name" value="PROTEIN_KINASE_ST"/>
    <property type="match status" value="1"/>
</dbReference>
<dbReference type="FunFam" id="2.60.40.10:FF:000460">
    <property type="entry name" value="Bent, isoform J"/>
    <property type="match status" value="1"/>
</dbReference>
<dbReference type="FunFam" id="2.60.40.10:FF:000097">
    <property type="entry name" value="Bent, isoform F"/>
    <property type="match status" value="1"/>
</dbReference>
<dbReference type="InterPro" id="IPR011009">
    <property type="entry name" value="Kinase-like_dom_sf"/>
</dbReference>
<dbReference type="Gene3D" id="1.10.510.10">
    <property type="entry name" value="Transferase(Phosphotransferase) domain 1"/>
    <property type="match status" value="1"/>
</dbReference>
<dbReference type="CDD" id="cd05748">
    <property type="entry name" value="Ig_Titin_like"/>
    <property type="match status" value="2"/>
</dbReference>
<feature type="domain" description="Fibronectin type-III" evidence="28">
    <location>
        <begin position="5584"/>
        <end position="5679"/>
    </location>
</feature>
<feature type="domain" description="Fibronectin type-III" evidence="28">
    <location>
        <begin position="1346"/>
        <end position="1438"/>
    </location>
</feature>
<keyword evidence="18" id="KW-1015">Disulfide bond</keyword>
<evidence type="ECO:0000256" key="5">
    <source>
        <dbReference type="ARBA" id="ARBA00012513"/>
    </source>
</evidence>
<feature type="domain" description="Ig-like" evidence="27">
    <location>
        <begin position="897"/>
        <end position="960"/>
    </location>
</feature>
<evidence type="ECO:0000259" key="26">
    <source>
        <dbReference type="PROSITE" id="PS50011"/>
    </source>
</evidence>
<evidence type="ECO:0000256" key="10">
    <source>
        <dbReference type="ARBA" id="ARBA00022723"/>
    </source>
</evidence>
<keyword evidence="7" id="KW-0723">Serine/threonine-protein kinase</keyword>
<dbReference type="Gene3D" id="3.30.200.20">
    <property type="entry name" value="Phosphorylase Kinase, domain 1"/>
    <property type="match status" value="1"/>
</dbReference>
<feature type="domain" description="Ig-like" evidence="27">
    <location>
        <begin position="3619"/>
        <end position="3706"/>
    </location>
</feature>
<feature type="domain" description="Fibronectin type-III" evidence="28">
    <location>
        <begin position="1746"/>
        <end position="1839"/>
    </location>
</feature>
<evidence type="ECO:0000256" key="3">
    <source>
        <dbReference type="ARBA" id="ARBA00004204"/>
    </source>
</evidence>
<keyword evidence="13" id="KW-0418">Kinase</keyword>
<evidence type="ECO:0000256" key="4">
    <source>
        <dbReference type="ARBA" id="ARBA00006692"/>
    </source>
</evidence>
<sequence length="6961" mass="772535">MPGAPRFTQKPSIKQTPQGDLLMECHLEADPPPDITWHHAGIPIPSGPRVTFTLTNLHDNLFKATLVIKEPNVADGGAYKCTAANQLGESNANINLNFAGAGDEQKAASKGPIFISKPRIIPKNGGALILMECRVKSPTKPTYSWSKDGTTIHESALYKFVQSDLGDNTYLCQLEIHNPSAEDAGQYRCSLKNEQGETHANLALNFEDETEQVEEPPSRKSSRHSASPKPGSRPGTPKKQKSREGTPRKSVKSREGTPKKSVRSRGATPTQDTDSEAKKSRTGQKEKEKEEKMETPASKGLKAPQTTEQMEFEEGSMKRKGDDTVAPGEEKKKRAGSPRPKSPRPKSPRPKGKTEAQKSEEGEKVSKSPSPEDKSARLSPSSKSRGKSPRPKSPRPKSPMRRKSKSPRPKTSEPSTATEAEKSEQKMEPTKPLPKAEVGYKRAPIVLEPCVSQSAREGEPVTIQCELQCDDSTKVTWTQNGKTIVQSADFCPFFDGRNARLTIPHMSEDKAGLYKCTAKSKYGEANSSSVVKMEPPEEQEEKKAPEERRKRQPKAEPEDETEEPEPKKTGVRKSESQKPKKFERKSDVGVQPSTSSAGQENEPDEESMADDGIPSSGLQISPQRRKELLGLQAGGAGDSDDERSESISELPSFSAGRVPARRTSRTKNSASFDATPGLKRSGSGSRPGEIEGRSRRRSSVDMRRESFIELLEKESTPLVARGDKGPPHIVEIPENVTVAENETAVLKCKVEGNPVPTIKWQKGMREVMDGGRFRILTDGDEGMVSLVMSKCRSQDDGSYTLTVSNDYGSDSVAVKLLVTSGAGLDLRSMLKHREYEGGEDGGDLQKKGRGGKEKEKEMTEAERRQSLFPGKKLEKWERPLEDKRVQQQVDKICEWKCMYSRPNAKIRWYKDKKEIFSGGLKYKIIIEKAVCTLVINNPEVDDSGKYTCEANGIPTTAILTVEAPPMKYSFISPLPNTQEIYRTKQAVLTCKVNNKRAPVVWYRNGKPIEEGDKRFTIEKDAVGRCTITIKEVIQEDQCEWMAKITNDVYSKCQVYVEEPRHTFVIPLKSQKCMEREPATFECDVNDKDAEVEWFHDGKKLNLEGKKYTAESHNRKRRLIIHAAKLEDHGEYKCTTKDDVTLAQLIVDAINKFVVDLRDLEVIEKDDVELRCETKDTKTPGIWTRRGKIIQSMPGGKYETVSRGGVHVLKISKIELNEGDSYEINVGGLEGSCIVTVLEAEKKPVINWKPKKIEMQAGKPEVIKVPFAVKGTRKADPKPLLYRDGKPVDMDKLKHLVEVVINGDVAEIKFKDPKKTDTGKWAIELSNSGGTALAPFEVFVKDKPAKPKGPLETKNISAKGCDLKWKAPDTDESSPAKAYIIEVQDGKNGPWKKIAETKQTEYKVKDLKENGEYKFRVKAVNEVGVSEPLESDFMIAKDPYSVPGKPKNMSAADVDRDHITLQWSPPDSDGGAPIQEYIIEKRDKNDREWSTVGKVPSAEGKSTFQIVDNNVQEGKEYYYRVKAVNAAGPGDPCDHGRAIKAMAKPEPPTFPDGGIKDLIVKVGETISYDIRISGEPTPEVTWQKNGKSLKATDRTKMTTKKDRHIFKIDNAERKDSGKFTITLKNASGECESSANVLVIGKPSPPNGPLNVSEICGDGCKLNWKPPDDDGGIPLEKYVIEAQDMDEGGKFVEIGSVPASSTEFVAKNLKNKRNYKFRVKAVNKEGESEPLSTDQYILIKDPWDEPGKPGRPRVTDYDADHIDIAWEPPASDGGAPIEEYIVELKDPTTREWVECMRSPTTSASVRDLQTGSEYQFRVRAVNKAGPGNPSEPSAKQLAKPKFVPAWLKHEMLKSITIKAGQTARFGVDIGGEPAPSVTWQKAETVIVPRENVKIEIRKNEHTVLSISSATRADCGQYRLTVKNSKGEDTEVADLTVLDRPTRPVGPLKVTDVYEDRCDLSWKPPEDDGGEPIEYYEIEKMDIDTGRWIPCGKVKDCKAHVGDLRKGQTYQFRVKAVNKEGASEPLQTEETTLAKNPYDEPGKPTQPEITDWDIDRVNLAWSPPESDGGAPITDYIIEKKSKRDRDWTECGKTNGPQCEAEIRDLREGEEYQFRVRAVNKAGPGNPSDPSRKVIAKHRNLRPRIDREAMKTIIIKVGQSFQFDVPVIGEPPPSKTWLFNNKIIGPDEKVKITNEDYKTNFVLKNATRANSGKYTLTAENVNGSDTHTVEVQVLGKPSPPQGPLEVSDVHEDHMNLDWKPPEDDGGCPIDHYEIEKMDVSSGRWVPCARSTDCSCTVPNLQGGHTYQFRVKAVNKEGESEPLNTEGPGILAKNPYDVPNKVKKPDVVDWDKDHIDIEWEAPDDGGAPIQEYIIEKKDSRGRWEEALTVPGGQTSATIPGLKEREGYQFRVTAKNKAGKGEPSEPTDLCIAKPRNLAPHIHREDFENVSIRVGEPVKFTIRVDGEPPPDITWTFKKGGHVESGVLIENEEYITKFSIAKAERKQSGKYVITASNANGTDTAEIDIKIRSKPSKPVGPLEVSDVYADRATLDWKPPEDDGGEPIEFYEIEQLDTQTGLWVPAGRSKDTNFTVEGLTKDKLYKFRVKAVNAEGQSEPLETEQPIVAKNPYDRPDKPGKPEPVDWDSDRVNLEWTPPANDGGAPITEYQVEKRSKYGRWEPAMTVPMPEGKPVGDKVEAVVTDLNAGEEYEFRVIAVNKGGPSEPSDASKPVIAKPRNLAPKIDRSALKKIQIKAGQTINFDVPVEGEPPPTLVWTNPDRREIHHGGRVKLENADYNTKLQIKSAERGDSGTYTLKASNINGEDSATVEVNVIDKPSPPEGPLNVTDVFADHMTLNWKPPLDDGGIPIESYEVEKFDTTTGHWSPCKTVKGDETSAVVAGLVPGHEYKFRVSAVNAEGESEPLETLGSTLAKNPFDAPGKTSKPEVTDWDKDFVDLKWNPPSNDGGAPIEGYVIEMKEKYAPFWKTAKEVPAAELTAKITDLKEGEEYQFRIRAKNKAGPGEPSDPSDPVVAKPRFLAPKIDRNAIEDIKVRAGTDFRLIVPVSGEPPPEITWTFDGKPVENSDRMKVDNVDYKTKFIVKRALRSDTGTYKIHAVNECGEDTAEVHVTVLDRPGQPEGPLAVSDIHKDGCTLNWKPPADDGGAEISHYIVEKQDAVTGRWAPCGESADTMLKVEDLTPGHEYKFRVKAVNRYGDSDALETQQTIIAKDPFDTADKPGTPEITDWDKDHVDLEWTPPLSDGGAPIEKYIIEKKLANGDWEYAEEVPADQTTATVGDLKEGSTYQFRVKAMNKAGASTPSDPSRSIVAKPRHLAPKIDRSTLNEIRIKAGGLIEFDVKCEGEPNPKMVWLINETPLESAGRTKIDNSTEHLTKLRTTDATRLDSGVYKLIATNDSGKDEAEVKVIVLDVPSAPQGPLDVQDITKDSCVLQWREPEDDGGSPIAKYVVEKQEDNGRWVPCGESSETSLKVGKLNEGHEYKFRVRAVNRQGQSAPLTTDHGIIAKNPFDEPGKPKNVTPVDWNKDHVDLKWDAPDSDGGAPIESYIVEKKDRFGDWVPCVTVPGSERAATVPDLTAGECYQFRVRAVNKAGKGEPSEPTGDVWAKPRKITPKINLATLSDIRVHAGNPIKLHVEFEGEPAPKASWEINDKPSPDYAEILSTPTSSEIFIPSATRGDTGAYKIMVQNEYGKDTGLCNVTVLDVPGTPEGPVVIKDVRSDGCSLTWKPPLDDGGSEIIHYVVEKMDTTRGTWQEVGQFHDCSAKIGKLVEGKEYKFRVRAVNFEGRSNPLESSEMIAKNPFDVADPPSKPEVVDWDEDRIDIKWEAPVNNGGSPINSYIIEKKEKGSPIWTEAGRVGAAKTSFSATGLKPGNEYEFRVIAVNDAGPSNPSDPSNAQMACARYLKPEITSKVFTYKVKAGYSLTVEAEFVGAPEPTVDWKFNNTEPLSEELIVSSKQGLTTIFIPAAKRAHNGNYTLKLQNEVGEATGVFEVNVQDKPAPPKGPLVVSNVSKESCELTWEPPEDDGGAEITNYVVEKRDTKTNTWVPVSSFVPGTSAIVPKLVEGHEYEFRVMAENINGRSEPLNTDGPIVAKDPFGTPGKPDKPQVVFHDVDRIEIEWEPPKDDGGSPIDHYDVEHMDVKTGRWIKVNSEPIKGTTFTDTRVQKDHTYHYRVKAVNKAGPGEPSNPSDLVTAKPMYEAPQFDLDIEGREYRVKAGEPLNIEIPFTGSPQPEIKWYKNGIEIPDVLTNEVTTKLFIPVAKRSDSGPVKITAHNSYGDAEANIKITVIDRPAAPEGPVEYPETSRNSVTLKWKPPADDGGTEITGYRIEYQEVGSPIWNKTFDSISGTQYTVRNLDHGKQYRFRIVAENMAGTSEPLIGAPVTAKDPFDTPGAPGTPEVTKYSPNSVSLKWTAPKTDGGSPITGYVIEKFEMGGDNDWIPVRMGQIKGTEATVNGLVEGETYQFRIRAVNAAGEGQPSRACEPTKCRPYVTAPGAPDKPRVGKVTKDSVELSWLKPLKDGGAPISGYIVEKRKAGEPDWTTCFAAPVKETNVVVESLDEGDQYEFRIKAVNNAGEGEPSKPSDMVTVEDQPGRPVIDIVALKDITVKKGETITLRVPFTGGNPKPMAEFMNGLKEVLPDDERITIEVEPNCAILTITDAKREDAGPYKVTLSNRFGKDSVKVKVNVLSPPGAPEGPLTASDISSDAMTLHWQPPVDDGGDGITNYVVEKKNPDGEWVKIGQPVGTSFRVRNLENGQPYEFRVRAENQYGVGEPLETTEPIVARNPFDTPGPPGRPEPLATADDAITLQWTRPLNDGGSPIQGYIVEKREEGEKEWQKCMFAPVRDTTFKATGLTPRKRYEFRVAAINAGGQGEYSDKSPLITAQVEASRPIIQLSSLTRDVIAFRGQPAKILVSFVSSPLPEVTWKKGDKTVDEGQKGLKIETNNFLTQLSYDACDFADSGVYSVRLENDAGSDEATVNFRVVDKPSPPKDLKVGDISPDSCRLEWNPPEEDGGSHITNYIVEKCLVKPDREPVWEKSSSFVRGTDYTVMGLTEGETYRLRVRAENQYGISEPCELPHPIIAKYQFSRPKQPEAPEVKDMDSTWVELEWEAPPDGGSKILGYQVHYKEPLSTKWIAANTTLCPDPRLRVENLRSNGDYEFRVTAKNAAGYSSPSPATRVQLKPKFAPPGPPTQIAAVSIGRTFVTITWVPPVDDGGSRITGYIVEMREEGSTMWRVVSDYNVPQCEFTVPHLTEFRNYEFRVIAVNAIGKGIPSLPSSPIKIQEMGGSKPQIVVKPSDTASPYNRRVIFTCEAVGRPTPTARWLRNGREIPEGARYRTEVLNESYRLIIKEVWDIDAGEYTCEVSNAFGSDSATATLSVQAPPVIEKDVPNSIFADGEMVRLKIYFSGTGPFRYLLTLNKEEVPLDHPNIHFVDFDNHVVITIPNIHVSEAGRYELTVSNDSGEATTGFWLNVTGLPSAPQGPLGIRNVNRTQATLFWIPPVNDGGSRITNYVVEKRDSTKEEWTVAGSYVKDTSFTVSGLIENREYEFRVSACNENGQGPPLVADTPIIARLPFDPPSAPGQPDVTATGMDYVTLSWSRPTSDGGGKIRGYVIEKREVGSDIWQRCNQSPLAPLNFSVPNLIEGREYEFQIFAVNDAGFSEPSRRQILKFTPTLVGSAPEIVVPLSNASGEKGRSARFECVIRGTPQPECRWYRGLRELGNNAKFNAISDGEKQILIINNLTGDDADEYICKASNSVGSKSTKAELIIRTKPRVFVPPRYQGGFEAEKGRALEIKIPFKAYPQPTARWMKDGQPIAPSDQYSMTVDDRFAILRIANPTKSETGQYHVTVENDVGSDSGTVNLSIADRPDQPRFPIVENVLDEAVILSWKPPEHDGGAFVTNYTVEKREIAGGRWKQCAKTRYSYLTIEGLLQKETYEFRISAENKHGISEPCEPTAPIIIPEVRYRRRGYDVDETGKIVHGKGSPMDNYDNFVFDVWKQYYPQPVEPKKGSVDDYYDILEEIGSGAFGVVHRCVEKSTGNTFAAKFVNTPHEKDKDTVRKEINTMSNLRNPRLINLHDAFEDDNEMVMIYEFMSGGELFEKVSDEKNRMSEREAAEYTRQVCEALRHMHEMNYVHLDLKPENIMFTTNKSNQLKLIDFGLTAKLDPKEVVKVTTGTPEFASPEIAAGKPVGFYTDMWSVGVLAYILMSGLSPFGGETDEETIKNVNNCDWNMDDSAFDNISPEGKDFISRLLVEDPKGRMTCHQALEHPWLSNILEEGAQQQIPNSRYDSIRDSIRQRYDAWPEPNPPLGRISNYSSLRIHRPREYHIHDAMFSREECQPRFIIKPINTSCEQGRSVTFFCRILASSPPIVTWSKDGIELRQSAKYMKKYNGNDYELTINRVQMDDKGEYVVRAKNSYGSKEEPVMLDVIPVSKPEITPIEQRKRAPSIREPQEVKEFKQRPKFTFLLRPRFIQKNHLCKLICNVQGTPTPKVKWFKDGSPVDTDRVQVSYRSGVCTLEIFNTRLEDAGTYTCKATNTEGEDSTESVVTVQGRDRQYSLFSTYQSIHQRQSFDTFGVIRENGRSRSTADIGLWTKTMTSNDVKRKISYRDDSMIKHPSNAPEFVHQLVDVITKEGETAEFTCQVEGEPTPLIEWYHNGERISKSYSRLRCSSLAGLASLRILSVMKDDEGEYQCCATNSAGSSTSRANLVVRKRNVIEDNETSIADAKEICTDDKQEDTYVNGTAFLRTPEVNGDDSFAKQSTSRDSEPLRITKHLESVCVSSSSDVTISAEVSGFYEEVIWKKNGKEVVSDGHFTIGEENGKHHLSITDVQLEDHGIYQLEVRSNGRRLQSAASIVVLGNPREPLTVRLPQSMNVVPGEACKFSLELENAEGITVQWFKDSSKVEKSDRVKSLKSGNTFRLDFKSVEPSDEGVYVVKVILEKKAICKYGAAMVVE</sequence>
<dbReference type="FunFam" id="2.60.40.10:FF:000050">
    <property type="entry name" value="Titin isoform B"/>
    <property type="match status" value="1"/>
</dbReference>
<feature type="domain" description="Fibronectin type-III" evidence="28">
    <location>
        <begin position="5191"/>
        <end position="5289"/>
    </location>
</feature>
<dbReference type="InterPro" id="IPR003599">
    <property type="entry name" value="Ig_sub"/>
</dbReference>
<feature type="domain" description="Fibronectin type-III" evidence="28">
    <location>
        <begin position="4297"/>
        <end position="4391"/>
    </location>
</feature>
<feature type="domain" description="Fibronectin type-III" evidence="28">
    <location>
        <begin position="2628"/>
        <end position="2729"/>
    </location>
</feature>
<feature type="domain" description="Fibronectin type-III" evidence="28">
    <location>
        <begin position="4795"/>
        <end position="4889"/>
    </location>
</feature>
<comment type="catalytic activity">
    <reaction evidence="22">
        <text>L-seryl-[protein] + ATP = O-phospho-L-seryl-[protein] + ADP + H(+)</text>
        <dbReference type="Rhea" id="RHEA:17989"/>
        <dbReference type="Rhea" id="RHEA-COMP:9863"/>
        <dbReference type="Rhea" id="RHEA-COMP:11604"/>
        <dbReference type="ChEBI" id="CHEBI:15378"/>
        <dbReference type="ChEBI" id="CHEBI:29999"/>
        <dbReference type="ChEBI" id="CHEBI:30616"/>
        <dbReference type="ChEBI" id="CHEBI:83421"/>
        <dbReference type="ChEBI" id="CHEBI:456216"/>
        <dbReference type="EC" id="2.7.11.1"/>
    </reaction>
</comment>
<dbReference type="Gene3D" id="2.60.40.10">
    <property type="entry name" value="Immunoglobulins"/>
    <property type="match status" value="61"/>
</dbReference>
<feature type="domain" description="Ig-like" evidence="27">
    <location>
        <begin position="6870"/>
        <end position="6952"/>
    </location>
</feature>
<feature type="domain" description="Ig-like" evidence="27">
    <location>
        <begin position="444"/>
        <end position="532"/>
    </location>
</feature>
<dbReference type="PRINTS" id="PR00014">
    <property type="entry name" value="FNTYPEIII"/>
</dbReference>
<evidence type="ECO:0000256" key="14">
    <source>
        <dbReference type="ARBA" id="ARBA00022837"/>
    </source>
</evidence>
<feature type="region of interest" description="Disordered" evidence="25">
    <location>
        <begin position="2018"/>
        <end position="2046"/>
    </location>
</feature>
<feature type="domain" description="Fibronectin type-III" evidence="28">
    <location>
        <begin position="5875"/>
        <end position="5968"/>
    </location>
</feature>
<evidence type="ECO:0000256" key="17">
    <source>
        <dbReference type="ARBA" id="ARBA00022860"/>
    </source>
</evidence>
<keyword evidence="14" id="KW-0106">Calcium</keyword>
<feature type="domain" description="Fibronectin type-III" evidence="28">
    <location>
        <begin position="3713"/>
        <end position="3806"/>
    </location>
</feature>
<keyword evidence="20" id="KW-0393">Immunoglobulin domain</keyword>
<feature type="domain" description="Fibronectin type-III" evidence="28">
    <location>
        <begin position="3127"/>
        <end position="3221"/>
    </location>
</feature>
<dbReference type="EMBL" id="JBGFUD010000069">
    <property type="protein sequence ID" value="MFH4973553.1"/>
    <property type="molecule type" value="Genomic_DNA"/>
</dbReference>
<feature type="compositionally biased region" description="Basic and acidic residues" evidence="25">
    <location>
        <begin position="540"/>
        <end position="556"/>
    </location>
</feature>
<dbReference type="InterPro" id="IPR013098">
    <property type="entry name" value="Ig_I-set"/>
</dbReference>
<feature type="region of interest" description="Disordered" evidence="25">
    <location>
        <begin position="204"/>
        <end position="444"/>
    </location>
</feature>
<comment type="similarity">
    <text evidence="4">Belongs to the protein kinase superfamily. CAMK Ser/Thr protein kinase family.</text>
</comment>
<dbReference type="FunFam" id="2.60.40.10:FF:000147">
    <property type="entry name" value="Myosin light chain kinase"/>
    <property type="match status" value="1"/>
</dbReference>
<keyword evidence="8" id="KW-0597">Phosphoprotein</keyword>
<feature type="domain" description="Ig-like" evidence="27">
    <location>
        <begin position="5684"/>
        <end position="5772"/>
    </location>
</feature>
<dbReference type="InterPro" id="IPR008271">
    <property type="entry name" value="Ser/Thr_kinase_AS"/>
</dbReference>